<proteinExistence type="predicted"/>
<dbReference type="Gene3D" id="3.50.4.10">
    <property type="entry name" value="Hepatocyte Growth Factor"/>
    <property type="match status" value="2"/>
</dbReference>
<evidence type="ECO:0000313" key="2">
    <source>
        <dbReference type="EMBL" id="EFX69242.1"/>
    </source>
</evidence>
<name>E9HG92_DAPPU</name>
<sequence>MTLECRLSSSDKRLRPEAFVDAPSQVEYLENQCVSLDDFDEGLTVVDMYPRYLDSLVANISDDKHCQHQCSNNRAFACRAYSFYASVSQCFISSDDRISDGPSALLSRPGTNYTERSCGKRAAIDEINKRNDSSASFFAGKGGFGGLSDIGVMPDFMPADTPVNTGIVRFPSAAALAAAADVNSGNNRFPSFGSFGGDSIDRLPVSKCRSDRPHYQKVTGYEALTSRFMSLRPATPATIERTGVLIDCLDKCNIDELCSGKDNNSIKQTCVGIESADGSDSSDAFVQLPLPRSNGSDNFLLRPNSGFSYFESLCLQAVGCDSVWSTERTPGYFMRGVEQEIIRGISRLRCTERCLDERRFVCRSASYDTNPYQS</sequence>
<accession>E9HG92</accession>
<dbReference type="AlphaFoldDB" id="E9HG92"/>
<reference evidence="2 3" key="1">
    <citation type="journal article" date="2011" name="Science">
        <title>The ecoresponsive genome of Daphnia pulex.</title>
        <authorList>
            <person name="Colbourne J.K."/>
            <person name="Pfrender M.E."/>
            <person name="Gilbert D."/>
            <person name="Thomas W.K."/>
            <person name="Tucker A."/>
            <person name="Oakley T.H."/>
            <person name="Tokishita S."/>
            <person name="Aerts A."/>
            <person name="Arnold G.J."/>
            <person name="Basu M.K."/>
            <person name="Bauer D.J."/>
            <person name="Caceres C.E."/>
            <person name="Carmel L."/>
            <person name="Casola C."/>
            <person name="Choi J.H."/>
            <person name="Detter J.C."/>
            <person name="Dong Q."/>
            <person name="Dusheyko S."/>
            <person name="Eads B.D."/>
            <person name="Frohlich T."/>
            <person name="Geiler-Samerotte K.A."/>
            <person name="Gerlach D."/>
            <person name="Hatcher P."/>
            <person name="Jogdeo S."/>
            <person name="Krijgsveld J."/>
            <person name="Kriventseva E.V."/>
            <person name="Kultz D."/>
            <person name="Laforsch C."/>
            <person name="Lindquist E."/>
            <person name="Lopez J."/>
            <person name="Manak J.R."/>
            <person name="Muller J."/>
            <person name="Pangilinan J."/>
            <person name="Patwardhan R.P."/>
            <person name="Pitluck S."/>
            <person name="Pritham E.J."/>
            <person name="Rechtsteiner A."/>
            <person name="Rho M."/>
            <person name="Rogozin I.B."/>
            <person name="Sakarya O."/>
            <person name="Salamov A."/>
            <person name="Schaack S."/>
            <person name="Shapiro H."/>
            <person name="Shiga Y."/>
            <person name="Skalitzky C."/>
            <person name="Smith Z."/>
            <person name="Souvorov A."/>
            <person name="Sung W."/>
            <person name="Tang Z."/>
            <person name="Tsuchiya D."/>
            <person name="Tu H."/>
            <person name="Vos H."/>
            <person name="Wang M."/>
            <person name="Wolf Y.I."/>
            <person name="Yamagata H."/>
            <person name="Yamada T."/>
            <person name="Ye Y."/>
            <person name="Shaw J.R."/>
            <person name="Andrews J."/>
            <person name="Crease T.J."/>
            <person name="Tang H."/>
            <person name="Lucas S.M."/>
            <person name="Robertson H.M."/>
            <person name="Bork P."/>
            <person name="Koonin E.V."/>
            <person name="Zdobnov E.M."/>
            <person name="Grigoriev I.V."/>
            <person name="Lynch M."/>
            <person name="Boore J.L."/>
        </authorList>
    </citation>
    <scope>NUCLEOTIDE SEQUENCE [LARGE SCALE GENOMIC DNA]</scope>
</reference>
<feature type="domain" description="Apple" evidence="1">
    <location>
        <begin position="33"/>
        <end position="118"/>
    </location>
</feature>
<organism evidence="2 3">
    <name type="scientific">Daphnia pulex</name>
    <name type="common">Water flea</name>
    <dbReference type="NCBI Taxonomy" id="6669"/>
    <lineage>
        <taxon>Eukaryota</taxon>
        <taxon>Metazoa</taxon>
        <taxon>Ecdysozoa</taxon>
        <taxon>Arthropoda</taxon>
        <taxon>Crustacea</taxon>
        <taxon>Branchiopoda</taxon>
        <taxon>Diplostraca</taxon>
        <taxon>Cladocera</taxon>
        <taxon>Anomopoda</taxon>
        <taxon>Daphniidae</taxon>
        <taxon>Daphnia</taxon>
    </lineage>
</organism>
<dbReference type="Proteomes" id="UP000000305">
    <property type="component" value="Unassembled WGS sequence"/>
</dbReference>
<dbReference type="InParanoid" id="E9HG92"/>
<dbReference type="KEGG" id="dpx:DAPPUDRAFT_329313"/>
<feature type="domain" description="Apple" evidence="1">
    <location>
        <begin position="320"/>
        <end position="374"/>
    </location>
</feature>
<protein>
    <recommendedName>
        <fullName evidence="1">Apple domain-containing protein</fullName>
    </recommendedName>
</protein>
<dbReference type="InterPro" id="IPR052774">
    <property type="entry name" value="Celegans_DevNeuronal_Protein"/>
</dbReference>
<gene>
    <name evidence="2" type="ORF">DAPPUDRAFT_329313</name>
</gene>
<dbReference type="PROSITE" id="PS50948">
    <property type="entry name" value="PAN"/>
    <property type="match status" value="2"/>
</dbReference>
<dbReference type="Pfam" id="PF00024">
    <property type="entry name" value="PAN_1"/>
    <property type="match status" value="2"/>
</dbReference>
<dbReference type="HOGENOM" id="CLU_740243_0_0_1"/>
<dbReference type="PANTHER" id="PTHR47327">
    <property type="entry name" value="FI18240P1-RELATED"/>
    <property type="match status" value="1"/>
</dbReference>
<dbReference type="PhylomeDB" id="E9HG92"/>
<dbReference type="SUPFAM" id="SSF57414">
    <property type="entry name" value="Hairpin loop containing domain-like"/>
    <property type="match status" value="2"/>
</dbReference>
<evidence type="ECO:0000259" key="1">
    <source>
        <dbReference type="PROSITE" id="PS50948"/>
    </source>
</evidence>
<evidence type="ECO:0000313" key="3">
    <source>
        <dbReference type="Proteomes" id="UP000000305"/>
    </source>
</evidence>
<dbReference type="GO" id="GO:0009653">
    <property type="term" value="P:anatomical structure morphogenesis"/>
    <property type="evidence" value="ECO:0000318"/>
    <property type="project" value="GO_Central"/>
</dbReference>
<keyword evidence="3" id="KW-1185">Reference proteome</keyword>
<dbReference type="PANTHER" id="PTHR47327:SF9">
    <property type="entry name" value="NO MECHANORECEPTOR POTENTIAL A, ISOFORM A"/>
    <property type="match status" value="1"/>
</dbReference>
<dbReference type="EMBL" id="GL732640">
    <property type="protein sequence ID" value="EFX69242.1"/>
    <property type="molecule type" value="Genomic_DNA"/>
</dbReference>
<dbReference type="InterPro" id="IPR003609">
    <property type="entry name" value="Pan_app"/>
</dbReference>
<dbReference type="STRING" id="6669.E9HG92"/>
<dbReference type="OrthoDB" id="6430118at2759"/>